<sequence length="195" mass="21864">MSATVQLVTTGRDRDDERLTALALDAAQGDRHAFEAWVRATQADVWRFTAHLADTAVADDLTQETYTRAVTALTRFEGRSTARTWLLSIARRVVVDHFRARSVRPQISRQDWKTAAETESARRGGPGFEDLVETTLLLDRLDPERREAITLTQILGYSYTEAAEICDCPIGTVRSRVARAREDLLDARDERGTAS</sequence>
<evidence type="ECO:0000256" key="4">
    <source>
        <dbReference type="ARBA" id="ARBA00023163"/>
    </source>
</evidence>
<gene>
    <name evidence="7" type="ORF">ATK36_0507</name>
</gene>
<proteinExistence type="inferred from homology"/>
<dbReference type="CDD" id="cd06171">
    <property type="entry name" value="Sigma70_r4"/>
    <property type="match status" value="1"/>
</dbReference>
<dbReference type="GO" id="GO:0016987">
    <property type="term" value="F:sigma factor activity"/>
    <property type="evidence" value="ECO:0007669"/>
    <property type="project" value="UniProtKB-KW"/>
</dbReference>
<keyword evidence="4" id="KW-0804">Transcription</keyword>
<evidence type="ECO:0000259" key="6">
    <source>
        <dbReference type="Pfam" id="PF08281"/>
    </source>
</evidence>
<protein>
    <submittedName>
        <fullName evidence="7">RNA polymerase sigma-70 factor (ECF subfamily)</fullName>
    </submittedName>
</protein>
<dbReference type="Gene3D" id="1.10.1740.10">
    <property type="match status" value="1"/>
</dbReference>
<dbReference type="InterPro" id="IPR013325">
    <property type="entry name" value="RNA_pol_sigma_r2"/>
</dbReference>
<feature type="domain" description="RNA polymerase sigma-70 region 2" evidence="5">
    <location>
        <begin position="39"/>
        <end position="102"/>
    </location>
</feature>
<dbReference type="AlphaFoldDB" id="A0A2A9G1Z2"/>
<dbReference type="SUPFAM" id="SSF88946">
    <property type="entry name" value="Sigma2 domain of RNA polymerase sigma factors"/>
    <property type="match status" value="1"/>
</dbReference>
<dbReference type="InterPro" id="IPR039425">
    <property type="entry name" value="RNA_pol_sigma-70-like"/>
</dbReference>
<organism evidence="7 8">
    <name type="scientific">Amycolatopsis sulphurea</name>
    <dbReference type="NCBI Taxonomy" id="76022"/>
    <lineage>
        <taxon>Bacteria</taxon>
        <taxon>Bacillati</taxon>
        <taxon>Actinomycetota</taxon>
        <taxon>Actinomycetes</taxon>
        <taxon>Pseudonocardiales</taxon>
        <taxon>Pseudonocardiaceae</taxon>
        <taxon>Amycolatopsis</taxon>
    </lineage>
</organism>
<dbReference type="InterPro" id="IPR013249">
    <property type="entry name" value="RNA_pol_sigma70_r4_t2"/>
</dbReference>
<keyword evidence="8" id="KW-1185">Reference proteome</keyword>
<dbReference type="InterPro" id="IPR014284">
    <property type="entry name" value="RNA_pol_sigma-70_dom"/>
</dbReference>
<keyword evidence="3" id="KW-0731">Sigma factor</keyword>
<accession>A0A2A9G1Z2</accession>
<dbReference type="Pfam" id="PF04542">
    <property type="entry name" value="Sigma70_r2"/>
    <property type="match status" value="1"/>
</dbReference>
<feature type="domain" description="RNA polymerase sigma factor 70 region 4 type 2" evidence="6">
    <location>
        <begin position="136"/>
        <end position="184"/>
    </location>
</feature>
<dbReference type="InterPro" id="IPR036388">
    <property type="entry name" value="WH-like_DNA-bd_sf"/>
</dbReference>
<keyword evidence="2" id="KW-0805">Transcription regulation</keyword>
<dbReference type="GO" id="GO:0006352">
    <property type="term" value="P:DNA-templated transcription initiation"/>
    <property type="evidence" value="ECO:0007669"/>
    <property type="project" value="InterPro"/>
</dbReference>
<evidence type="ECO:0000256" key="1">
    <source>
        <dbReference type="ARBA" id="ARBA00010641"/>
    </source>
</evidence>
<dbReference type="InterPro" id="IPR007627">
    <property type="entry name" value="RNA_pol_sigma70_r2"/>
</dbReference>
<evidence type="ECO:0000259" key="5">
    <source>
        <dbReference type="Pfam" id="PF04542"/>
    </source>
</evidence>
<dbReference type="Pfam" id="PF08281">
    <property type="entry name" value="Sigma70_r4_2"/>
    <property type="match status" value="1"/>
</dbReference>
<comment type="caution">
    <text evidence="7">The sequence shown here is derived from an EMBL/GenBank/DDBJ whole genome shotgun (WGS) entry which is preliminary data.</text>
</comment>
<dbReference type="PANTHER" id="PTHR43133">
    <property type="entry name" value="RNA POLYMERASE ECF-TYPE SIGMA FACTO"/>
    <property type="match status" value="1"/>
</dbReference>
<evidence type="ECO:0000256" key="3">
    <source>
        <dbReference type="ARBA" id="ARBA00023082"/>
    </source>
</evidence>
<dbReference type="SUPFAM" id="SSF88659">
    <property type="entry name" value="Sigma3 and sigma4 domains of RNA polymerase sigma factors"/>
    <property type="match status" value="1"/>
</dbReference>
<dbReference type="Gene3D" id="1.10.10.10">
    <property type="entry name" value="Winged helix-like DNA-binding domain superfamily/Winged helix DNA-binding domain"/>
    <property type="match status" value="1"/>
</dbReference>
<comment type="similarity">
    <text evidence="1">Belongs to the sigma-70 factor family. ECF subfamily.</text>
</comment>
<reference evidence="7 8" key="1">
    <citation type="submission" date="2017-10" db="EMBL/GenBank/DDBJ databases">
        <title>Sequencing the genomes of 1000 actinobacteria strains.</title>
        <authorList>
            <person name="Klenk H.-P."/>
        </authorList>
    </citation>
    <scope>NUCLEOTIDE SEQUENCE [LARGE SCALE GENOMIC DNA]</scope>
    <source>
        <strain evidence="7 8">DSM 46092</strain>
    </source>
</reference>
<dbReference type="Proteomes" id="UP000243542">
    <property type="component" value="Unassembled WGS sequence"/>
</dbReference>
<dbReference type="PANTHER" id="PTHR43133:SF61">
    <property type="entry name" value="ECF RNA POLYMERASE SIGMA FACTOR SIGC"/>
    <property type="match status" value="1"/>
</dbReference>
<evidence type="ECO:0000313" key="8">
    <source>
        <dbReference type="Proteomes" id="UP000243542"/>
    </source>
</evidence>
<dbReference type="GO" id="GO:0003677">
    <property type="term" value="F:DNA binding"/>
    <property type="evidence" value="ECO:0007669"/>
    <property type="project" value="InterPro"/>
</dbReference>
<name>A0A2A9G1Z2_9PSEU</name>
<evidence type="ECO:0000256" key="2">
    <source>
        <dbReference type="ARBA" id="ARBA00023015"/>
    </source>
</evidence>
<dbReference type="NCBIfam" id="TIGR02937">
    <property type="entry name" value="sigma70-ECF"/>
    <property type="match status" value="1"/>
</dbReference>
<dbReference type="EMBL" id="PDJK01000001">
    <property type="protein sequence ID" value="PFG56966.1"/>
    <property type="molecule type" value="Genomic_DNA"/>
</dbReference>
<evidence type="ECO:0000313" key="7">
    <source>
        <dbReference type="EMBL" id="PFG56966.1"/>
    </source>
</evidence>
<dbReference type="InterPro" id="IPR013324">
    <property type="entry name" value="RNA_pol_sigma_r3/r4-like"/>
</dbReference>